<proteinExistence type="predicted"/>
<reference evidence="2 3" key="1">
    <citation type="submission" date="2020-03" db="EMBL/GenBank/DDBJ databases">
        <authorList>
            <person name="Lai Q."/>
        </authorList>
    </citation>
    <scope>NUCLEOTIDE SEQUENCE [LARGE SCALE GENOMIC DNA]</scope>
    <source>
        <strain evidence="2 3">CCUG 25036</strain>
    </source>
</reference>
<dbReference type="InterPro" id="IPR010239">
    <property type="entry name" value="CHP02001"/>
</dbReference>
<sequence>MTLRPILCACALVAMPPARAASDWALSGNVGLRSTYVSRGIGQTDGNPSRFFGADVAWRDTFYVGTWSSNVDFSASGDRHTQREYDVYAGWRRTLGVFTLDLGYARYIYSHQPRDGRLGYAEWYVRGSVPAGPVLLGLSVNYSPDYPGMAGRAYYTEASAAWAIDAAWTLSGVVARQQEAHAMFHGNGRIGAFGYNAWNIGVTWRFSPMWSTDLRYWDTDAHESGSPFHPHLVASLKADI</sequence>
<evidence type="ECO:0000313" key="2">
    <source>
        <dbReference type="EMBL" id="NII08683.1"/>
    </source>
</evidence>
<dbReference type="EMBL" id="JAARLZ010000014">
    <property type="protein sequence ID" value="NII08683.1"/>
    <property type="molecule type" value="Genomic_DNA"/>
</dbReference>
<keyword evidence="1" id="KW-0732">Signal</keyword>
<evidence type="ECO:0000313" key="3">
    <source>
        <dbReference type="Proteomes" id="UP000490980"/>
    </source>
</evidence>
<keyword evidence="3" id="KW-1185">Reference proteome</keyword>
<gene>
    <name evidence="2" type="ORF">HBF25_20040</name>
</gene>
<protein>
    <recommendedName>
        <fullName evidence="4">Cellulose biosynthesis protein BcsS</fullName>
    </recommendedName>
</protein>
<comment type="caution">
    <text evidence="2">The sequence shown here is derived from an EMBL/GenBank/DDBJ whole genome shotgun (WGS) entry which is preliminary data.</text>
</comment>
<feature type="chain" id="PRO_5031282637" description="Cellulose biosynthesis protein BcsS" evidence="1">
    <location>
        <begin position="21"/>
        <end position="240"/>
    </location>
</feature>
<organism evidence="2 3">
    <name type="scientific">Luteibacter anthropi</name>
    <dbReference type="NCBI Taxonomy" id="564369"/>
    <lineage>
        <taxon>Bacteria</taxon>
        <taxon>Pseudomonadati</taxon>
        <taxon>Pseudomonadota</taxon>
        <taxon>Gammaproteobacteria</taxon>
        <taxon>Lysobacterales</taxon>
        <taxon>Rhodanobacteraceae</taxon>
        <taxon>Luteibacter</taxon>
    </lineage>
</organism>
<evidence type="ECO:0000256" key="1">
    <source>
        <dbReference type="SAM" id="SignalP"/>
    </source>
</evidence>
<feature type="signal peptide" evidence="1">
    <location>
        <begin position="1"/>
        <end position="20"/>
    </location>
</feature>
<accession>A0A7X5UDV2</accession>
<name>A0A7X5UDV2_9GAMM</name>
<dbReference type="Pfam" id="PF09694">
    <property type="entry name" value="Gcw_chp"/>
    <property type="match status" value="1"/>
</dbReference>
<dbReference type="NCBIfam" id="TIGR02001">
    <property type="entry name" value="gcw_chp"/>
    <property type="match status" value="1"/>
</dbReference>
<dbReference type="Proteomes" id="UP000490980">
    <property type="component" value="Unassembled WGS sequence"/>
</dbReference>
<dbReference type="SUPFAM" id="SSF56935">
    <property type="entry name" value="Porins"/>
    <property type="match status" value="1"/>
</dbReference>
<evidence type="ECO:0008006" key="4">
    <source>
        <dbReference type="Google" id="ProtNLM"/>
    </source>
</evidence>
<dbReference type="RefSeq" id="WP_166951973.1">
    <property type="nucleotide sequence ID" value="NZ_JAARLZ010000014.1"/>
</dbReference>
<dbReference type="AlphaFoldDB" id="A0A7X5UDV2"/>